<feature type="compositionally biased region" description="Acidic residues" evidence="1">
    <location>
        <begin position="1"/>
        <end position="11"/>
    </location>
</feature>
<reference evidence="2 3" key="1">
    <citation type="submission" date="2019-04" db="EMBL/GenBank/DDBJ databases">
        <title>Fungal friends and foes A comparative genomics study of 23 Aspergillus species from section Flavi.</title>
        <authorList>
            <consortium name="DOE Joint Genome Institute"/>
            <person name="Kjaerbolling I."/>
            <person name="Vesth T.C."/>
            <person name="Frisvad J.C."/>
            <person name="Nybo J.L."/>
            <person name="Theobald S."/>
            <person name="Kildgaard S."/>
            <person name="Petersen T.I."/>
            <person name="Kuo A."/>
            <person name="Sato A."/>
            <person name="Lyhne E.K."/>
            <person name="Kogle M.E."/>
            <person name="Wiebenga A."/>
            <person name="Kun R.S."/>
            <person name="Lubbers R.J."/>
            <person name="Makela M.R."/>
            <person name="Barry K."/>
            <person name="Chovatia M."/>
            <person name="Clum A."/>
            <person name="Daum C."/>
            <person name="Haridas S."/>
            <person name="He G."/>
            <person name="LaButti K."/>
            <person name="Lipzen A."/>
            <person name="Mondo S."/>
            <person name="Pangilinan J."/>
            <person name="Riley R."/>
            <person name="Salamov A."/>
            <person name="Simmons B.A."/>
            <person name="Magnuson J.K."/>
            <person name="Henrissat B."/>
            <person name="Mortensen U.H."/>
            <person name="Larsen T.O."/>
            <person name="De vries R.P."/>
            <person name="Grigoriev I.V."/>
            <person name="Machida M."/>
            <person name="Baker S.E."/>
            <person name="Andersen M.R."/>
        </authorList>
    </citation>
    <scope>NUCLEOTIDE SEQUENCE [LARGE SCALE GENOMIC DNA]</scope>
    <source>
        <strain evidence="2 3">CBS 117618</strain>
    </source>
</reference>
<evidence type="ECO:0000313" key="3">
    <source>
        <dbReference type="Proteomes" id="UP000326532"/>
    </source>
</evidence>
<dbReference type="Proteomes" id="UP000326532">
    <property type="component" value="Unassembled WGS sequence"/>
</dbReference>
<dbReference type="EMBL" id="ML735113">
    <property type="protein sequence ID" value="KAB8198932.1"/>
    <property type="molecule type" value="Genomic_DNA"/>
</dbReference>
<keyword evidence="3" id="KW-1185">Reference proteome</keyword>
<protein>
    <submittedName>
        <fullName evidence="2">Uncharacterized protein</fullName>
    </submittedName>
</protein>
<dbReference type="AlphaFoldDB" id="A0A5N6D153"/>
<organism evidence="2 3">
    <name type="scientific">Aspergillus parasiticus</name>
    <dbReference type="NCBI Taxonomy" id="5067"/>
    <lineage>
        <taxon>Eukaryota</taxon>
        <taxon>Fungi</taxon>
        <taxon>Dikarya</taxon>
        <taxon>Ascomycota</taxon>
        <taxon>Pezizomycotina</taxon>
        <taxon>Eurotiomycetes</taxon>
        <taxon>Eurotiomycetidae</taxon>
        <taxon>Eurotiales</taxon>
        <taxon>Aspergillaceae</taxon>
        <taxon>Aspergillus</taxon>
        <taxon>Aspergillus subgen. Circumdati</taxon>
    </lineage>
</organism>
<evidence type="ECO:0000256" key="1">
    <source>
        <dbReference type="SAM" id="MobiDB-lite"/>
    </source>
</evidence>
<feature type="region of interest" description="Disordered" evidence="1">
    <location>
        <begin position="1"/>
        <end position="45"/>
    </location>
</feature>
<evidence type="ECO:0000313" key="2">
    <source>
        <dbReference type="EMBL" id="KAB8198932.1"/>
    </source>
</evidence>
<proteinExistence type="predicted"/>
<gene>
    <name evidence="2" type="ORF">BDV34DRAFT_231697</name>
</gene>
<feature type="compositionally biased region" description="Polar residues" evidence="1">
    <location>
        <begin position="20"/>
        <end position="30"/>
    </location>
</feature>
<dbReference type="VEuPathDB" id="FungiDB:BDV34DRAFT_231697"/>
<name>A0A5N6D153_ASPPA</name>
<sequence length="59" mass="6402">MVDNSGDDDNDNNNPEPVQLGSTSPPTFSIRSPDPLSQIPGSQPLSRKMFQAQIAYLVN</sequence>
<accession>A0A5N6D153</accession>